<dbReference type="Gene3D" id="2.60.110.10">
    <property type="entry name" value="Thaumatin"/>
    <property type="match status" value="1"/>
</dbReference>
<proteinExistence type="predicted"/>
<evidence type="ECO:0000313" key="1">
    <source>
        <dbReference type="EMBL" id="MBA0728884.1"/>
    </source>
</evidence>
<feature type="non-terminal residue" evidence="1">
    <location>
        <position position="1"/>
    </location>
</feature>
<dbReference type="AlphaFoldDB" id="A0A7J9AZV0"/>
<sequence length="119" mass="13806">ELRKLVRRVQKRQEQSHNVREEGVQGTNFTIVNKCNYMVRPGILSNVGVSTISNTGFTFRRGESKTIYPRHHGEVVFGEGPIVPKISPVNSHVDERLWFREAKMLKERRDSDDTRVRKS</sequence>
<comment type="caution">
    <text evidence="1">The sequence shown here is derived from an EMBL/GenBank/DDBJ whole genome shotgun (WGS) entry which is preliminary data.</text>
</comment>
<dbReference type="EMBL" id="JABEZV010000048">
    <property type="protein sequence ID" value="MBA0728884.1"/>
    <property type="molecule type" value="Genomic_DNA"/>
</dbReference>
<name>A0A7J9AZV0_9ROSI</name>
<evidence type="ECO:0000313" key="2">
    <source>
        <dbReference type="Proteomes" id="UP000593574"/>
    </source>
</evidence>
<keyword evidence="2" id="KW-1185">Reference proteome</keyword>
<accession>A0A7J9AZV0</accession>
<gene>
    <name evidence="1" type="ORF">Golax_023198</name>
</gene>
<organism evidence="1 2">
    <name type="scientific">Gossypium laxum</name>
    <dbReference type="NCBI Taxonomy" id="34288"/>
    <lineage>
        <taxon>Eukaryota</taxon>
        <taxon>Viridiplantae</taxon>
        <taxon>Streptophyta</taxon>
        <taxon>Embryophyta</taxon>
        <taxon>Tracheophyta</taxon>
        <taxon>Spermatophyta</taxon>
        <taxon>Magnoliopsida</taxon>
        <taxon>eudicotyledons</taxon>
        <taxon>Gunneridae</taxon>
        <taxon>Pentapetalae</taxon>
        <taxon>rosids</taxon>
        <taxon>malvids</taxon>
        <taxon>Malvales</taxon>
        <taxon>Malvaceae</taxon>
        <taxon>Malvoideae</taxon>
        <taxon>Gossypium</taxon>
    </lineage>
</organism>
<protein>
    <submittedName>
        <fullName evidence="1">Uncharacterized protein</fullName>
    </submittedName>
</protein>
<dbReference type="InterPro" id="IPR037176">
    <property type="entry name" value="Osmotin/thaumatin-like_sf"/>
</dbReference>
<dbReference type="Proteomes" id="UP000593574">
    <property type="component" value="Unassembled WGS sequence"/>
</dbReference>
<dbReference type="SUPFAM" id="SSF49870">
    <property type="entry name" value="Osmotin, thaumatin-like protein"/>
    <property type="match status" value="1"/>
</dbReference>
<reference evidence="1 2" key="1">
    <citation type="journal article" date="2019" name="Genome Biol. Evol.">
        <title>Insights into the evolution of the New World diploid cottons (Gossypium, subgenus Houzingenia) based on genome sequencing.</title>
        <authorList>
            <person name="Grover C.E."/>
            <person name="Arick M.A. 2nd"/>
            <person name="Thrash A."/>
            <person name="Conover J.L."/>
            <person name="Sanders W.S."/>
            <person name="Peterson D.G."/>
            <person name="Frelichowski J.E."/>
            <person name="Scheffler J.A."/>
            <person name="Scheffler B.E."/>
            <person name="Wendel J.F."/>
        </authorList>
    </citation>
    <scope>NUCLEOTIDE SEQUENCE [LARGE SCALE GENOMIC DNA]</scope>
    <source>
        <strain evidence="1">4</strain>
        <tissue evidence="1">Leaf</tissue>
    </source>
</reference>